<evidence type="ECO:0000256" key="11">
    <source>
        <dbReference type="ARBA" id="ARBA00023306"/>
    </source>
</evidence>
<accession>A0A917JUM8</accession>
<keyword evidence="5 12" id="KW-1003">Cell membrane</keyword>
<dbReference type="InterPro" id="IPR003838">
    <property type="entry name" value="ABC3_permease_C"/>
</dbReference>
<dbReference type="GO" id="GO:0005886">
    <property type="term" value="C:plasma membrane"/>
    <property type="evidence" value="ECO:0007669"/>
    <property type="project" value="UniProtKB-SubCell"/>
</dbReference>
<evidence type="ECO:0000313" key="17">
    <source>
        <dbReference type="Proteomes" id="UP000630149"/>
    </source>
</evidence>
<evidence type="ECO:0000313" key="16">
    <source>
        <dbReference type="EMBL" id="GGI82982.1"/>
    </source>
</evidence>
<feature type="domain" description="ABC3 transporter permease C-terminal" evidence="14">
    <location>
        <begin position="184"/>
        <end position="299"/>
    </location>
</feature>
<keyword evidence="11 12" id="KW-0131">Cell cycle</keyword>
<keyword evidence="8 13" id="KW-0812">Transmembrane</keyword>
<evidence type="ECO:0000256" key="13">
    <source>
        <dbReference type="SAM" id="Phobius"/>
    </source>
</evidence>
<evidence type="ECO:0000256" key="9">
    <source>
        <dbReference type="ARBA" id="ARBA00022989"/>
    </source>
</evidence>
<dbReference type="AlphaFoldDB" id="A0A917JUM8"/>
<dbReference type="GO" id="GO:0032153">
    <property type="term" value="C:cell division site"/>
    <property type="evidence" value="ECO:0007669"/>
    <property type="project" value="TreeGrafter"/>
</dbReference>
<gene>
    <name evidence="16" type="primary">ftsX</name>
    <name evidence="16" type="ORF">GCM10007966_09430</name>
</gene>
<comment type="caution">
    <text evidence="16">The sequence shown here is derived from an EMBL/GenBank/DDBJ whole genome shotgun (WGS) entry which is preliminary data.</text>
</comment>
<dbReference type="PANTHER" id="PTHR47755">
    <property type="entry name" value="CELL DIVISION PROTEIN FTSX"/>
    <property type="match status" value="1"/>
</dbReference>
<dbReference type="Pfam" id="PF18075">
    <property type="entry name" value="FtsX_ECD"/>
    <property type="match status" value="1"/>
</dbReference>
<feature type="transmembrane region" description="Helical" evidence="13">
    <location>
        <begin position="28"/>
        <end position="50"/>
    </location>
</feature>
<keyword evidence="6 12" id="KW-0997">Cell inner membrane</keyword>
<dbReference type="Pfam" id="PF02687">
    <property type="entry name" value="FtsX"/>
    <property type="match status" value="1"/>
</dbReference>
<sequence>MLNPLRTYLAHHAQAAVSSLNALLQKPLATFMTILVIAITLALPVLLWVFTVNLEQLTSQWKQTGHISLYLTPSLSKTKQAATLSQVRAIKGVGQATLKTPEDGLEQLQQQEGMNDIMSYLSENPLPAVIEVTPAIHIDKPSEIETLYHQLKELSNVDQAKLDMQWVNRLHAILDFASNVVHGLMVLLAMAVILIIGNTLRLAIQSRHEEIQVLKLIGATDSFIVRPFLYSGLWYGLAGAVLAILLVNIFLLSLVIEANHLAAVYQMHYPLAGLTFEQILLLLLAATILGWLGARLSVKRQLASIEPYY</sequence>
<dbReference type="InterPro" id="IPR040690">
    <property type="entry name" value="FtsX_ECD"/>
</dbReference>
<evidence type="ECO:0000256" key="8">
    <source>
        <dbReference type="ARBA" id="ARBA00022692"/>
    </source>
</evidence>
<dbReference type="Proteomes" id="UP000630149">
    <property type="component" value="Unassembled WGS sequence"/>
</dbReference>
<keyword evidence="10 12" id="KW-0472">Membrane</keyword>
<proteinExistence type="inferred from homology"/>
<protein>
    <recommendedName>
        <fullName evidence="4 12">Cell division protein FtsX</fullName>
    </recommendedName>
</protein>
<dbReference type="OrthoDB" id="9813411at2"/>
<dbReference type="InterPro" id="IPR004513">
    <property type="entry name" value="FtsX"/>
</dbReference>
<keyword evidence="7 12" id="KW-0132">Cell division</keyword>
<evidence type="ECO:0000256" key="4">
    <source>
        <dbReference type="ARBA" id="ARBA00021907"/>
    </source>
</evidence>
<reference evidence="16" key="1">
    <citation type="journal article" date="2014" name="Int. J. Syst. Evol. Microbiol.">
        <title>Complete genome sequence of Corynebacterium casei LMG S-19264T (=DSM 44701T), isolated from a smear-ripened cheese.</title>
        <authorList>
            <consortium name="US DOE Joint Genome Institute (JGI-PGF)"/>
            <person name="Walter F."/>
            <person name="Albersmeier A."/>
            <person name="Kalinowski J."/>
            <person name="Ruckert C."/>
        </authorList>
    </citation>
    <scope>NUCLEOTIDE SEQUENCE</scope>
    <source>
        <strain evidence="16">JCM 13919</strain>
    </source>
</reference>
<feature type="transmembrane region" description="Helical" evidence="13">
    <location>
        <begin position="233"/>
        <end position="256"/>
    </location>
</feature>
<reference evidence="16" key="2">
    <citation type="submission" date="2020-09" db="EMBL/GenBank/DDBJ databases">
        <authorList>
            <person name="Sun Q."/>
            <person name="Ohkuma M."/>
        </authorList>
    </citation>
    <scope>NUCLEOTIDE SEQUENCE</scope>
    <source>
        <strain evidence="16">JCM 13919</strain>
    </source>
</reference>
<feature type="transmembrane region" description="Helical" evidence="13">
    <location>
        <begin position="276"/>
        <end position="294"/>
    </location>
</feature>
<comment type="subunit">
    <text evidence="3">Forms a membrane-associated complex with FtsE.</text>
</comment>
<evidence type="ECO:0000256" key="2">
    <source>
        <dbReference type="ARBA" id="ARBA00007379"/>
    </source>
</evidence>
<evidence type="ECO:0000256" key="5">
    <source>
        <dbReference type="ARBA" id="ARBA00022475"/>
    </source>
</evidence>
<dbReference type="PIRSF" id="PIRSF003097">
    <property type="entry name" value="FtsX"/>
    <property type="match status" value="1"/>
</dbReference>
<feature type="domain" description="FtsX extracellular" evidence="15">
    <location>
        <begin position="67"/>
        <end position="159"/>
    </location>
</feature>
<evidence type="ECO:0000256" key="1">
    <source>
        <dbReference type="ARBA" id="ARBA00004429"/>
    </source>
</evidence>
<dbReference type="GO" id="GO:0051301">
    <property type="term" value="P:cell division"/>
    <property type="evidence" value="ECO:0007669"/>
    <property type="project" value="UniProtKB-KW"/>
</dbReference>
<keyword evidence="9 13" id="KW-1133">Transmembrane helix</keyword>
<dbReference type="EMBL" id="BMOB01000003">
    <property type="protein sequence ID" value="GGI82982.1"/>
    <property type="molecule type" value="Genomic_DNA"/>
</dbReference>
<comment type="similarity">
    <text evidence="2 12">Belongs to the ABC-4 integral membrane protein family. FtsX subfamily.</text>
</comment>
<dbReference type="NCBIfam" id="TIGR00439">
    <property type="entry name" value="FtsX_Gneg"/>
    <property type="match status" value="1"/>
</dbReference>
<evidence type="ECO:0000256" key="10">
    <source>
        <dbReference type="ARBA" id="ARBA00023136"/>
    </source>
</evidence>
<evidence type="ECO:0000259" key="15">
    <source>
        <dbReference type="Pfam" id="PF18075"/>
    </source>
</evidence>
<comment type="subcellular location">
    <subcellularLocation>
        <location evidence="1">Cell inner membrane</location>
        <topology evidence="1">Multi-pass membrane protein</topology>
    </subcellularLocation>
</comment>
<name>A0A917JUM8_9GAMM</name>
<evidence type="ECO:0000256" key="12">
    <source>
        <dbReference type="PIRNR" id="PIRNR003097"/>
    </source>
</evidence>
<dbReference type="RefSeq" id="WP_131776132.1">
    <property type="nucleotide sequence ID" value="NZ_BMOB01000003.1"/>
</dbReference>
<evidence type="ECO:0000256" key="3">
    <source>
        <dbReference type="ARBA" id="ARBA00011160"/>
    </source>
</evidence>
<dbReference type="Gene3D" id="3.30.70.3040">
    <property type="match status" value="1"/>
</dbReference>
<organism evidence="16 17">
    <name type="scientific">Legionella impletisoli</name>
    <dbReference type="NCBI Taxonomy" id="343510"/>
    <lineage>
        <taxon>Bacteria</taxon>
        <taxon>Pseudomonadati</taxon>
        <taxon>Pseudomonadota</taxon>
        <taxon>Gammaproteobacteria</taxon>
        <taxon>Legionellales</taxon>
        <taxon>Legionellaceae</taxon>
        <taxon>Legionella</taxon>
    </lineage>
</organism>
<feature type="transmembrane region" description="Helical" evidence="13">
    <location>
        <begin position="176"/>
        <end position="197"/>
    </location>
</feature>
<evidence type="ECO:0000256" key="7">
    <source>
        <dbReference type="ARBA" id="ARBA00022618"/>
    </source>
</evidence>
<comment type="function">
    <text evidence="12">Part of the ABC transporter FtsEX involved in cellular division.</text>
</comment>
<evidence type="ECO:0000259" key="14">
    <source>
        <dbReference type="Pfam" id="PF02687"/>
    </source>
</evidence>
<dbReference type="InterPro" id="IPR047590">
    <property type="entry name" value="FtsX_proteobact-type"/>
</dbReference>
<dbReference type="PANTHER" id="PTHR47755:SF1">
    <property type="entry name" value="CELL DIVISION PROTEIN FTSX"/>
    <property type="match status" value="1"/>
</dbReference>
<evidence type="ECO:0000256" key="6">
    <source>
        <dbReference type="ARBA" id="ARBA00022519"/>
    </source>
</evidence>
<keyword evidence="17" id="KW-1185">Reference proteome</keyword>